<dbReference type="AlphaFoldDB" id="A0A820NKB8"/>
<dbReference type="EMBL" id="CAJOBF010022019">
    <property type="protein sequence ID" value="CAF4389756.1"/>
    <property type="molecule type" value="Genomic_DNA"/>
</dbReference>
<evidence type="ECO:0000313" key="2">
    <source>
        <dbReference type="EMBL" id="CAF4389756.1"/>
    </source>
</evidence>
<name>A0A820NKB8_9BILA</name>
<dbReference type="EMBL" id="CAJNRG010000876">
    <property type="protein sequence ID" value="CAF2021227.1"/>
    <property type="molecule type" value="Genomic_DNA"/>
</dbReference>
<dbReference type="InterPro" id="IPR036397">
    <property type="entry name" value="RNaseH_sf"/>
</dbReference>
<organism evidence="2 3">
    <name type="scientific">Rotaria magnacalcarata</name>
    <dbReference type="NCBI Taxonomy" id="392030"/>
    <lineage>
        <taxon>Eukaryota</taxon>
        <taxon>Metazoa</taxon>
        <taxon>Spiralia</taxon>
        <taxon>Gnathifera</taxon>
        <taxon>Rotifera</taxon>
        <taxon>Eurotatoria</taxon>
        <taxon>Bdelloidea</taxon>
        <taxon>Philodinida</taxon>
        <taxon>Philodinidae</taxon>
        <taxon>Rotaria</taxon>
    </lineage>
</organism>
<accession>A0A820NKB8</accession>
<reference evidence="2" key="1">
    <citation type="submission" date="2021-02" db="EMBL/GenBank/DDBJ databases">
        <authorList>
            <person name="Nowell W R."/>
        </authorList>
    </citation>
    <scope>NUCLEOTIDE SEQUENCE</scope>
</reference>
<proteinExistence type="predicted"/>
<gene>
    <name evidence="2" type="ORF">UXM345_LOCUS37784</name>
    <name evidence="1" type="ORF">XDN619_LOCUS4318</name>
</gene>
<dbReference type="GO" id="GO:0003676">
    <property type="term" value="F:nucleic acid binding"/>
    <property type="evidence" value="ECO:0007669"/>
    <property type="project" value="InterPro"/>
</dbReference>
<comment type="caution">
    <text evidence="2">The sequence shown here is derived from an EMBL/GenBank/DDBJ whole genome shotgun (WGS) entry which is preliminary data.</text>
</comment>
<dbReference type="Proteomes" id="UP000663887">
    <property type="component" value="Unassembled WGS sequence"/>
</dbReference>
<sequence>MKVCYIKKSDPNYERMIIQQDLSRPKGFMVWAGISSHDKTTLRYVKPGAKINSDYYINNILKPFLSRDIPRLFPSNEKNENDFSSGQCSQSCFEKNNRLFEFIKD</sequence>
<protein>
    <submittedName>
        <fullName evidence="2">Uncharacterized protein</fullName>
    </submittedName>
</protein>
<evidence type="ECO:0000313" key="1">
    <source>
        <dbReference type="EMBL" id="CAF2021227.1"/>
    </source>
</evidence>
<dbReference type="Proteomes" id="UP000663842">
    <property type="component" value="Unassembled WGS sequence"/>
</dbReference>
<evidence type="ECO:0000313" key="3">
    <source>
        <dbReference type="Proteomes" id="UP000663842"/>
    </source>
</evidence>
<dbReference type="Gene3D" id="3.30.420.10">
    <property type="entry name" value="Ribonuclease H-like superfamily/Ribonuclease H"/>
    <property type="match status" value="1"/>
</dbReference>